<evidence type="ECO:0000313" key="2">
    <source>
        <dbReference type="Proteomes" id="UP000008975"/>
    </source>
</evidence>
<protein>
    <submittedName>
        <fullName evidence="1">ATPase components of various ABC-type transport systems, contain duplicated ATPase</fullName>
    </submittedName>
</protein>
<name>E8NDP5_MICTS</name>
<dbReference type="HOGENOM" id="CLU_1208666_0_0_11"/>
<dbReference type="Pfam" id="PF22531">
    <property type="entry name" value="DUF7002"/>
    <property type="match status" value="1"/>
</dbReference>
<dbReference type="RefSeq" id="WP_013583848.1">
    <property type="nucleotide sequence ID" value="NC_015125.1"/>
</dbReference>
<dbReference type="Proteomes" id="UP000008975">
    <property type="component" value="Chromosome"/>
</dbReference>
<reference evidence="1 2" key="1">
    <citation type="journal article" date="2011" name="J. Bacteriol.">
        <title>Genome sequence of Microbacterium testaceum StLB037, an N-acylhomoserine lactone-degrading bacterium isolated from potato leaves.</title>
        <authorList>
            <person name="Morohoshi T."/>
            <person name="Wang W.-Z."/>
            <person name="Someya N."/>
            <person name="Ikeda T."/>
        </authorList>
    </citation>
    <scope>NUCLEOTIDE SEQUENCE [LARGE SCALE GENOMIC DNA]</scope>
    <source>
        <strain evidence="1 2">StLB037</strain>
    </source>
</reference>
<dbReference type="STRING" id="979556.MTES_0757"/>
<gene>
    <name evidence="1" type="ordered locus">MTES_0757</name>
</gene>
<accession>E8NDP5</accession>
<dbReference type="EMBL" id="AP012052">
    <property type="protein sequence ID" value="BAJ73721.1"/>
    <property type="molecule type" value="Genomic_DNA"/>
</dbReference>
<proteinExistence type="predicted"/>
<evidence type="ECO:0000313" key="1">
    <source>
        <dbReference type="EMBL" id="BAJ73721.1"/>
    </source>
</evidence>
<dbReference type="KEGG" id="mts:MTES_0757"/>
<dbReference type="AlphaFoldDB" id="E8NDP5"/>
<organism evidence="1 2">
    <name type="scientific">Microbacterium testaceum (strain StLB037)</name>
    <dbReference type="NCBI Taxonomy" id="979556"/>
    <lineage>
        <taxon>Bacteria</taxon>
        <taxon>Bacillati</taxon>
        <taxon>Actinomycetota</taxon>
        <taxon>Actinomycetes</taxon>
        <taxon>Micrococcales</taxon>
        <taxon>Microbacteriaceae</taxon>
        <taxon>Microbacterium</taxon>
    </lineage>
</organism>
<dbReference type="InterPro" id="IPR054271">
    <property type="entry name" value="DUF7002"/>
</dbReference>
<reference key="2">
    <citation type="submission" date="2011-02" db="EMBL/GenBank/DDBJ databases">
        <title>Genome sequence of Microbacterium testaceum StLB037.</title>
        <authorList>
            <person name="Morohoshi T."/>
            <person name="Wang W.Z."/>
            <person name="Someya N."/>
            <person name="Ikeda T."/>
        </authorList>
    </citation>
    <scope>NUCLEOTIDE SEQUENCE</scope>
    <source>
        <strain>StLB037</strain>
    </source>
</reference>
<dbReference type="eggNOG" id="ENOG5031FPE">
    <property type="taxonomic scope" value="Bacteria"/>
</dbReference>
<dbReference type="OrthoDB" id="154268at2"/>
<sequence>MDTEQLIELYPRLYHMATAGSWPSIQQNGLWTTEQIATSAGLDQEQIDHLLRVRRPHSVRLDHPTLGPMTVRDQVPLRLVLLERSLTDLTVEEWLETLNNRVFFWLHESRLARLLGAKHYRREEHDVLVLDTRSLIDAHGDRVRLAPMNTGSTLFPNNLTRGSDTFAKVADFNYEDRRRGRSLPDRIVELAVLDGVHDIARFVVGVQRRRGPDVVQEISLV</sequence>